<dbReference type="GO" id="GO:0005085">
    <property type="term" value="F:guanyl-nucleotide exchange factor activity"/>
    <property type="evidence" value="ECO:0007669"/>
    <property type="project" value="InterPro"/>
</dbReference>
<keyword evidence="5" id="KW-1185">Reference proteome</keyword>
<dbReference type="Pfam" id="PF00621">
    <property type="entry name" value="RhoGEF"/>
    <property type="match status" value="1"/>
</dbReference>
<evidence type="ECO:0000259" key="3">
    <source>
        <dbReference type="PROSITE" id="PS50010"/>
    </source>
</evidence>
<comment type="caution">
    <text evidence="4">The sequence shown here is derived from an EMBL/GenBank/DDBJ whole genome shotgun (WGS) entry which is preliminary data.</text>
</comment>
<dbReference type="OrthoDB" id="6349188at2759"/>
<dbReference type="SUPFAM" id="SSF50729">
    <property type="entry name" value="PH domain-like"/>
    <property type="match status" value="1"/>
</dbReference>
<evidence type="ECO:0000256" key="2">
    <source>
        <dbReference type="SAM" id="MobiDB-lite"/>
    </source>
</evidence>
<evidence type="ECO:0000256" key="1">
    <source>
        <dbReference type="SAM" id="Coils"/>
    </source>
</evidence>
<dbReference type="Gene3D" id="1.20.900.10">
    <property type="entry name" value="Dbl homology (DH) domain"/>
    <property type="match status" value="1"/>
</dbReference>
<name>A0A5N5SUS6_9CRUS</name>
<feature type="coiled-coil region" evidence="1">
    <location>
        <begin position="535"/>
        <end position="562"/>
    </location>
</feature>
<sequence>MEINMEEKGVLLGLAEVKAPFKNLTYEEKERIVHICYRKLLSIDNGEVNNALEKNLKCIGVVDFFYALQEVVISIREGNCCLYRKSEIILKNKLSNVVIALPALDYPSRLIVVSQTQNFGRTLLVLQLTSKEIVHLLVTSLESEISKNFRRNSINQKSTGAIRRGADSFGKSVGKRVNDLFSSFGTINQIPEENESKNQTTDWYSASDSDDDDDSSDMDRDDSSDTSTQVKSVSVSNLCEARSVFHKNSIGPLEAEIQYLIQSETAFIESLKRLVEYKRTLLKNSNVIKIKHSHKMMKFTDELLSIHKDLLKKIKASNMNIIKLTNTFKEFSEKFRYHVHYISNIPAADRIYNIYSDVFKQTNPNLGEDLRKPRMRLNHYILTFESLMKASDGNERESIQKIINMFKEYLKEADTRLVTDSVRFCPFSLTDYGYLIMNGELSLKKGNGLQRRRYQVLLLERMLALARGTSISSEYVKGFLLKDITLVHELRGVLIHLEVKITQNNSGLLIFKAASVKLQQKWIENLKNRITIIAKEAEGRQLRALEENLRNLEVKEKEKLTQEKRKREMPPLTAEMAFDPQFFNTKSEDINGENFVNTEDLQKSEGLLINSIENILSHNSIDNDNIITDVKQLYEFHLRYFHPALTYEKSKFDFQIIISIVKHKPTFIALNEVMLFHAAVVKYEVGEGSSLYSLINIYVDNFFKYKTYLLKVTERDAGIGPKTMQVIFERIIKNLNNLLKQRYVENLSSFAVNSVIIEGFLSVKELLEDIENSMYVILTYLNTYLLSYNKACYTISTVFNNELAKLGSTTGINSFQIKFSMPGQQKRKFCFTFQDVDAKSKWLKNFGKVLPQENQHWRRVAYRKSICEADLLYPYDFSDKSRSRSLSPAPPSEPRYNKPIYQSYFESNL</sequence>
<evidence type="ECO:0000313" key="4">
    <source>
        <dbReference type="EMBL" id="KAB7497772.1"/>
    </source>
</evidence>
<protein>
    <recommendedName>
        <fullName evidence="3">DH domain-containing protein</fullName>
    </recommendedName>
</protein>
<proteinExistence type="predicted"/>
<dbReference type="Proteomes" id="UP000326759">
    <property type="component" value="Unassembled WGS sequence"/>
</dbReference>
<keyword evidence="1" id="KW-0175">Coiled coil</keyword>
<gene>
    <name evidence="4" type="ORF">Anas_10251</name>
</gene>
<evidence type="ECO:0000313" key="5">
    <source>
        <dbReference type="Proteomes" id="UP000326759"/>
    </source>
</evidence>
<dbReference type="InterPro" id="IPR035899">
    <property type="entry name" value="DBL_dom_sf"/>
</dbReference>
<dbReference type="InterPro" id="IPR001849">
    <property type="entry name" value="PH_domain"/>
</dbReference>
<feature type="domain" description="DH" evidence="3">
    <location>
        <begin position="252"/>
        <end position="416"/>
    </location>
</feature>
<dbReference type="AlphaFoldDB" id="A0A5N5SUS6"/>
<dbReference type="PROSITE" id="PS50010">
    <property type="entry name" value="DH_2"/>
    <property type="match status" value="1"/>
</dbReference>
<dbReference type="InterPro" id="IPR000219">
    <property type="entry name" value="DH_dom"/>
</dbReference>
<dbReference type="SMART" id="SM00325">
    <property type="entry name" value="RhoGEF"/>
    <property type="match status" value="1"/>
</dbReference>
<dbReference type="SMART" id="SM00233">
    <property type="entry name" value="PH"/>
    <property type="match status" value="2"/>
</dbReference>
<dbReference type="SUPFAM" id="SSF48065">
    <property type="entry name" value="DBL homology domain (DH-domain)"/>
    <property type="match status" value="1"/>
</dbReference>
<dbReference type="EMBL" id="SEYY01019930">
    <property type="protein sequence ID" value="KAB7497772.1"/>
    <property type="molecule type" value="Genomic_DNA"/>
</dbReference>
<reference evidence="4 5" key="1">
    <citation type="journal article" date="2019" name="PLoS Biol.">
        <title>Sex chromosomes control vertical transmission of feminizing Wolbachia symbionts in an isopod.</title>
        <authorList>
            <person name="Becking T."/>
            <person name="Chebbi M.A."/>
            <person name="Giraud I."/>
            <person name="Moumen B."/>
            <person name="Laverre T."/>
            <person name="Caubet Y."/>
            <person name="Peccoud J."/>
            <person name="Gilbert C."/>
            <person name="Cordaux R."/>
        </authorList>
    </citation>
    <scope>NUCLEOTIDE SEQUENCE [LARGE SCALE GENOMIC DNA]</scope>
    <source>
        <strain evidence="4">ANa2</strain>
        <tissue evidence="4">Whole body excluding digestive tract and cuticle</tissue>
    </source>
</reference>
<organism evidence="4 5">
    <name type="scientific">Armadillidium nasatum</name>
    <dbReference type="NCBI Taxonomy" id="96803"/>
    <lineage>
        <taxon>Eukaryota</taxon>
        <taxon>Metazoa</taxon>
        <taxon>Ecdysozoa</taxon>
        <taxon>Arthropoda</taxon>
        <taxon>Crustacea</taxon>
        <taxon>Multicrustacea</taxon>
        <taxon>Malacostraca</taxon>
        <taxon>Eumalacostraca</taxon>
        <taxon>Peracarida</taxon>
        <taxon>Isopoda</taxon>
        <taxon>Oniscidea</taxon>
        <taxon>Crinocheta</taxon>
        <taxon>Armadillidiidae</taxon>
        <taxon>Armadillidium</taxon>
    </lineage>
</organism>
<feature type="region of interest" description="Disordered" evidence="2">
    <location>
        <begin position="191"/>
        <end position="229"/>
    </location>
</feature>
<accession>A0A5N5SUS6</accession>